<organism evidence="1 2">
    <name type="scientific">Candidatus Staskawiczbacteria bacterium RIFCSPHIGHO2_01_FULL_34_27</name>
    <dbReference type="NCBI Taxonomy" id="1802199"/>
    <lineage>
        <taxon>Bacteria</taxon>
        <taxon>Candidatus Staskawicziibacteriota</taxon>
    </lineage>
</organism>
<comment type="caution">
    <text evidence="1">The sequence shown here is derived from an EMBL/GenBank/DDBJ whole genome shotgun (WGS) entry which is preliminary data.</text>
</comment>
<sequence length="72" mass="8674">MARKGECESYKRKKIWQSASKPLKFSGRFRDYNRNFLFIKGRWYSPFPLEIKGIKRSCRPPCNSERGNIERE</sequence>
<dbReference type="AlphaFoldDB" id="A0A1G2HJB8"/>
<dbReference type="Proteomes" id="UP000178991">
    <property type="component" value="Unassembled WGS sequence"/>
</dbReference>
<reference evidence="1 2" key="1">
    <citation type="journal article" date="2016" name="Nat. Commun.">
        <title>Thousands of microbial genomes shed light on interconnected biogeochemical processes in an aquifer system.</title>
        <authorList>
            <person name="Anantharaman K."/>
            <person name="Brown C.T."/>
            <person name="Hug L.A."/>
            <person name="Sharon I."/>
            <person name="Castelle C.J."/>
            <person name="Probst A.J."/>
            <person name="Thomas B.C."/>
            <person name="Singh A."/>
            <person name="Wilkins M.J."/>
            <person name="Karaoz U."/>
            <person name="Brodie E.L."/>
            <person name="Williams K.H."/>
            <person name="Hubbard S.S."/>
            <person name="Banfield J.F."/>
        </authorList>
    </citation>
    <scope>NUCLEOTIDE SEQUENCE [LARGE SCALE GENOMIC DNA]</scope>
</reference>
<gene>
    <name evidence="1" type="ORF">A2639_03010</name>
</gene>
<evidence type="ECO:0000313" key="2">
    <source>
        <dbReference type="Proteomes" id="UP000178991"/>
    </source>
</evidence>
<accession>A0A1G2HJB8</accession>
<dbReference type="EMBL" id="MHOL01000018">
    <property type="protein sequence ID" value="OGZ62577.1"/>
    <property type="molecule type" value="Genomic_DNA"/>
</dbReference>
<proteinExistence type="predicted"/>
<evidence type="ECO:0000313" key="1">
    <source>
        <dbReference type="EMBL" id="OGZ62577.1"/>
    </source>
</evidence>
<name>A0A1G2HJB8_9BACT</name>
<protein>
    <submittedName>
        <fullName evidence="1">Uncharacterized protein</fullName>
    </submittedName>
</protein>